<dbReference type="InterPro" id="IPR058074">
    <property type="entry name" value="Bacteriocin-like"/>
</dbReference>
<proteinExistence type="predicted"/>
<evidence type="ECO:0000313" key="1">
    <source>
        <dbReference type="EMBL" id="MBL1222128.1"/>
    </source>
</evidence>
<organism evidence="1 2">
    <name type="scientific">Chryseobacterium endalhagicum</name>
    <dbReference type="NCBI Taxonomy" id="2797638"/>
    <lineage>
        <taxon>Bacteria</taxon>
        <taxon>Pseudomonadati</taxon>
        <taxon>Bacteroidota</taxon>
        <taxon>Flavobacteriia</taxon>
        <taxon>Flavobacteriales</taxon>
        <taxon>Weeksellaceae</taxon>
        <taxon>Chryseobacterium group</taxon>
        <taxon>Chryseobacterium</taxon>
    </lineage>
</organism>
<accession>A0ABS1QHQ5</accession>
<evidence type="ECO:0008006" key="3">
    <source>
        <dbReference type="Google" id="ProtNLM"/>
    </source>
</evidence>
<sequence>MKNLKKISKEKLKNLKGGEGKACYCTGDNGTVFMGYTATAEGCYYACTKSLSLQPN</sequence>
<evidence type="ECO:0000313" key="2">
    <source>
        <dbReference type="Proteomes" id="UP000661696"/>
    </source>
</evidence>
<dbReference type="RefSeq" id="WP_202092283.1">
    <property type="nucleotide sequence ID" value="NZ_JAELVM010000002.1"/>
</dbReference>
<keyword evidence="2" id="KW-1185">Reference proteome</keyword>
<dbReference type="NCBIfam" id="NF047798">
    <property type="entry name" value="leader_Chryseo"/>
    <property type="match status" value="1"/>
</dbReference>
<name>A0ABS1QHQ5_9FLAO</name>
<comment type="caution">
    <text evidence="1">The sequence shown here is derived from an EMBL/GenBank/DDBJ whole genome shotgun (WGS) entry which is preliminary data.</text>
</comment>
<dbReference type="EMBL" id="JAELVM010000002">
    <property type="protein sequence ID" value="MBL1222128.1"/>
    <property type="molecule type" value="Genomic_DNA"/>
</dbReference>
<reference evidence="1 2" key="1">
    <citation type="submission" date="2020-12" db="EMBL/GenBank/DDBJ databases">
        <title>Chryseobacterium endoalhailicus sp. nov., isolated from seed of leguminous plant.</title>
        <authorList>
            <person name="Zhang X."/>
        </authorList>
    </citation>
    <scope>NUCLEOTIDE SEQUENCE [LARGE SCALE GENOMIC DNA]</scope>
    <source>
        <strain evidence="1 2">L7</strain>
    </source>
</reference>
<dbReference type="Proteomes" id="UP000661696">
    <property type="component" value="Unassembled WGS sequence"/>
</dbReference>
<gene>
    <name evidence="1" type="ORF">JET18_14850</name>
</gene>
<protein>
    <recommendedName>
        <fullName evidence="3">Bacteriocin</fullName>
    </recommendedName>
</protein>